<dbReference type="SMART" id="SM00267">
    <property type="entry name" value="GGDEF"/>
    <property type="match status" value="1"/>
</dbReference>
<evidence type="ECO:0000256" key="1">
    <source>
        <dbReference type="ARBA" id="ARBA00012528"/>
    </source>
</evidence>
<reference evidence="7" key="1">
    <citation type="journal article" date="2019" name="Int. J. Syst. Evol. Microbiol.">
        <title>The Global Catalogue of Microorganisms (GCM) 10K type strain sequencing project: providing services to taxonomists for standard genome sequencing and annotation.</title>
        <authorList>
            <consortium name="The Broad Institute Genomics Platform"/>
            <consortium name="The Broad Institute Genome Sequencing Center for Infectious Disease"/>
            <person name="Wu L."/>
            <person name="Ma J."/>
        </authorList>
    </citation>
    <scope>NUCLEOTIDE SEQUENCE [LARGE SCALE GENOMIC DNA]</scope>
    <source>
        <strain evidence="7">CGMCC 1.19062</strain>
    </source>
</reference>
<dbReference type="InterPro" id="IPR029787">
    <property type="entry name" value="Nucleotide_cyclase"/>
</dbReference>
<dbReference type="SMART" id="SM00448">
    <property type="entry name" value="REC"/>
    <property type="match status" value="2"/>
</dbReference>
<dbReference type="InterPro" id="IPR000160">
    <property type="entry name" value="GGDEF_dom"/>
</dbReference>
<feature type="domain" description="GGDEF" evidence="5">
    <location>
        <begin position="325"/>
        <end position="459"/>
    </location>
</feature>
<evidence type="ECO:0000259" key="4">
    <source>
        <dbReference type="PROSITE" id="PS50110"/>
    </source>
</evidence>
<dbReference type="Proteomes" id="UP001597295">
    <property type="component" value="Unassembled WGS sequence"/>
</dbReference>
<dbReference type="Gene3D" id="3.40.50.2300">
    <property type="match status" value="2"/>
</dbReference>
<dbReference type="Gene3D" id="3.30.70.270">
    <property type="match status" value="1"/>
</dbReference>
<dbReference type="NCBIfam" id="TIGR00254">
    <property type="entry name" value="GGDEF"/>
    <property type="match status" value="1"/>
</dbReference>
<dbReference type="Pfam" id="PF00072">
    <property type="entry name" value="Response_reg"/>
    <property type="match status" value="2"/>
</dbReference>
<proteinExistence type="predicted"/>
<dbReference type="InterPro" id="IPR001789">
    <property type="entry name" value="Sig_transdc_resp-reg_receiver"/>
</dbReference>
<dbReference type="PROSITE" id="PS50887">
    <property type="entry name" value="GGDEF"/>
    <property type="match status" value="1"/>
</dbReference>
<keyword evidence="7" id="KW-1185">Reference proteome</keyword>
<dbReference type="NCBIfam" id="NF007135">
    <property type="entry name" value="PRK09581.1"/>
    <property type="match status" value="1"/>
</dbReference>
<dbReference type="EMBL" id="JBHUIP010000014">
    <property type="protein sequence ID" value="MFD2264946.1"/>
    <property type="molecule type" value="Genomic_DNA"/>
</dbReference>
<comment type="caution">
    <text evidence="6">The sequence shown here is derived from an EMBL/GenBank/DDBJ whole genome shotgun (WGS) entry which is preliminary data.</text>
</comment>
<sequence length="469" mass="51986">MPGRVLVVDDIPPNVKLLEAKLTSEYYDVITADNGLTALELARTQAPDLILLDVMMPGMDGFKVCEKLKEDPNTAHIPVIMVTALSDTADRVRGLQAGADDFLSKPVRDVPLFARVRSLIRLKSLMDAWRVREEASQRMGLANKVVNGASDGASGRVLLVEDNPLDVDTMQSTLRIDHHQTTVIADVDKALEIVSNESFDLGIVSLSLLKGDGLRLCSQIRSAVQESARSLPLLLIAEDDEDLNKIAKALDLGVNDYVMRPLERQELLARVRTQVRRRRYQNRLRLNFEESIAMATTDALTGVFNRRYLDAQLETLVKDSAQNHKPLTIAFCDIDRFKNLNDTYGHGAGDEVLIEFAKRIRRNLRNFDLLARMGGEEFVVVMPDTGPDIAIKVAERLRAKVASERYAVEGLDPLAVTMSVGLATLRPGEDDPLPLLKRADEAMYRAKQGGRNKVVAADLPVEPITEGQD</sequence>
<protein>
    <recommendedName>
        <fullName evidence="1">diguanylate cyclase</fullName>
        <ecNumber evidence="1">2.7.7.65</ecNumber>
    </recommendedName>
</protein>
<dbReference type="PANTHER" id="PTHR45138:SF9">
    <property type="entry name" value="DIGUANYLATE CYCLASE DGCM-RELATED"/>
    <property type="match status" value="1"/>
</dbReference>
<dbReference type="Pfam" id="PF00990">
    <property type="entry name" value="GGDEF"/>
    <property type="match status" value="1"/>
</dbReference>
<dbReference type="PROSITE" id="PS50110">
    <property type="entry name" value="RESPONSE_REGULATORY"/>
    <property type="match status" value="2"/>
</dbReference>
<evidence type="ECO:0000313" key="6">
    <source>
        <dbReference type="EMBL" id="MFD2264946.1"/>
    </source>
</evidence>
<dbReference type="InterPro" id="IPR050469">
    <property type="entry name" value="Diguanylate_Cyclase"/>
</dbReference>
<organism evidence="6 7">
    <name type="scientific">Lacibacterium aquatile</name>
    <dbReference type="NCBI Taxonomy" id="1168082"/>
    <lineage>
        <taxon>Bacteria</taxon>
        <taxon>Pseudomonadati</taxon>
        <taxon>Pseudomonadota</taxon>
        <taxon>Alphaproteobacteria</taxon>
        <taxon>Rhodospirillales</taxon>
        <taxon>Rhodospirillaceae</taxon>
    </lineage>
</organism>
<comment type="catalytic activity">
    <reaction evidence="2">
        <text>2 GTP = 3',3'-c-di-GMP + 2 diphosphate</text>
        <dbReference type="Rhea" id="RHEA:24898"/>
        <dbReference type="ChEBI" id="CHEBI:33019"/>
        <dbReference type="ChEBI" id="CHEBI:37565"/>
        <dbReference type="ChEBI" id="CHEBI:58805"/>
        <dbReference type="EC" id="2.7.7.65"/>
    </reaction>
</comment>
<name>A0ABW5DY91_9PROT</name>
<feature type="domain" description="Response regulatory" evidence="4">
    <location>
        <begin position="4"/>
        <end position="120"/>
    </location>
</feature>
<feature type="modified residue" description="4-aspartylphosphate" evidence="3">
    <location>
        <position position="53"/>
    </location>
</feature>
<evidence type="ECO:0000256" key="3">
    <source>
        <dbReference type="PROSITE-ProRule" id="PRU00169"/>
    </source>
</evidence>
<evidence type="ECO:0000256" key="2">
    <source>
        <dbReference type="ARBA" id="ARBA00034247"/>
    </source>
</evidence>
<dbReference type="InterPro" id="IPR043128">
    <property type="entry name" value="Rev_trsase/Diguanyl_cyclase"/>
</dbReference>
<dbReference type="InterPro" id="IPR011006">
    <property type="entry name" value="CheY-like_superfamily"/>
</dbReference>
<dbReference type="SUPFAM" id="SSF52172">
    <property type="entry name" value="CheY-like"/>
    <property type="match status" value="2"/>
</dbReference>
<dbReference type="RefSeq" id="WP_379878097.1">
    <property type="nucleotide sequence ID" value="NZ_JBHUIP010000014.1"/>
</dbReference>
<gene>
    <name evidence="6" type="ORF">ACFSM5_18715</name>
</gene>
<dbReference type="CDD" id="cd01949">
    <property type="entry name" value="GGDEF"/>
    <property type="match status" value="1"/>
</dbReference>
<dbReference type="PANTHER" id="PTHR45138">
    <property type="entry name" value="REGULATORY COMPONENTS OF SENSORY TRANSDUCTION SYSTEM"/>
    <property type="match status" value="1"/>
</dbReference>
<evidence type="ECO:0000313" key="7">
    <source>
        <dbReference type="Proteomes" id="UP001597295"/>
    </source>
</evidence>
<keyword evidence="3" id="KW-0597">Phosphoprotein</keyword>
<comment type="caution">
    <text evidence="3">Lacks conserved residue(s) required for the propagation of feature annotation.</text>
</comment>
<evidence type="ECO:0000259" key="5">
    <source>
        <dbReference type="PROSITE" id="PS50887"/>
    </source>
</evidence>
<accession>A0ABW5DY91</accession>
<feature type="domain" description="Response regulatory" evidence="4">
    <location>
        <begin position="156"/>
        <end position="275"/>
    </location>
</feature>
<dbReference type="CDD" id="cd17538">
    <property type="entry name" value="REC_D1_PleD-like"/>
    <property type="match status" value="1"/>
</dbReference>
<dbReference type="SUPFAM" id="SSF55073">
    <property type="entry name" value="Nucleotide cyclase"/>
    <property type="match status" value="1"/>
</dbReference>
<dbReference type="EC" id="2.7.7.65" evidence="1"/>